<keyword evidence="2" id="KW-1185">Reference proteome</keyword>
<sequence length="68" mass="7482">MFLGNAMQIPIFHNHKKRVVSNTAGYFVNALDAGEAHEVEMDKAEFAEFKKDGIGSVGTVEGIRTLGW</sequence>
<evidence type="ECO:0000313" key="1">
    <source>
        <dbReference type="EMBL" id="KAH0559165.1"/>
    </source>
</evidence>
<protein>
    <submittedName>
        <fullName evidence="1">Uncharacterized protein</fullName>
    </submittedName>
</protein>
<evidence type="ECO:0000313" key="2">
    <source>
        <dbReference type="Proteomes" id="UP000750711"/>
    </source>
</evidence>
<comment type="caution">
    <text evidence="1">The sequence shown here is derived from an EMBL/GenBank/DDBJ whole genome shotgun (WGS) entry which is preliminary data.</text>
</comment>
<dbReference type="Proteomes" id="UP000750711">
    <property type="component" value="Unassembled WGS sequence"/>
</dbReference>
<proteinExistence type="predicted"/>
<accession>A0A9P8LBN0</accession>
<name>A0A9P8LBN0_9PEZI</name>
<gene>
    <name evidence="1" type="ORF">GP486_004296</name>
</gene>
<reference evidence="1" key="1">
    <citation type="submission" date="2021-03" db="EMBL/GenBank/DDBJ databases">
        <title>Comparative genomics and phylogenomic investigation of the class Geoglossomycetes provide insights into ecological specialization and systematics.</title>
        <authorList>
            <person name="Melie T."/>
            <person name="Pirro S."/>
            <person name="Miller A.N."/>
            <person name="Quandt A."/>
        </authorList>
    </citation>
    <scope>NUCLEOTIDE SEQUENCE</scope>
    <source>
        <strain evidence="1">CAQ_001_2017</strain>
    </source>
</reference>
<dbReference type="EMBL" id="JAGHQM010000660">
    <property type="protein sequence ID" value="KAH0559165.1"/>
    <property type="molecule type" value="Genomic_DNA"/>
</dbReference>
<organism evidence="1 2">
    <name type="scientific">Trichoglossum hirsutum</name>
    <dbReference type="NCBI Taxonomy" id="265104"/>
    <lineage>
        <taxon>Eukaryota</taxon>
        <taxon>Fungi</taxon>
        <taxon>Dikarya</taxon>
        <taxon>Ascomycota</taxon>
        <taxon>Pezizomycotina</taxon>
        <taxon>Geoglossomycetes</taxon>
        <taxon>Geoglossales</taxon>
        <taxon>Geoglossaceae</taxon>
        <taxon>Trichoglossum</taxon>
    </lineage>
</organism>
<dbReference type="AlphaFoldDB" id="A0A9P8LBN0"/>